<dbReference type="CDD" id="cd04301">
    <property type="entry name" value="NAT_SF"/>
    <property type="match status" value="1"/>
</dbReference>
<gene>
    <name evidence="1" type="ORF">OR16_12650</name>
</gene>
<proteinExistence type="predicted"/>
<evidence type="ECO:0000313" key="2">
    <source>
        <dbReference type="Proteomes" id="UP000005808"/>
    </source>
</evidence>
<dbReference type="EMBL" id="AHJE01000029">
    <property type="protein sequence ID" value="EHP42687.1"/>
    <property type="molecule type" value="Genomic_DNA"/>
</dbReference>
<comment type="caution">
    <text evidence="1">The sequence shown here is derived from an EMBL/GenBank/DDBJ whole genome shotgun (WGS) entry which is preliminary data.</text>
</comment>
<accession>H1S448</accession>
<name>H1S448_9BURK</name>
<organism evidence="1 2">
    <name type="scientific">Cupriavidus basilensis OR16</name>
    <dbReference type="NCBI Taxonomy" id="1127483"/>
    <lineage>
        <taxon>Bacteria</taxon>
        <taxon>Pseudomonadati</taxon>
        <taxon>Pseudomonadota</taxon>
        <taxon>Betaproteobacteria</taxon>
        <taxon>Burkholderiales</taxon>
        <taxon>Burkholderiaceae</taxon>
        <taxon>Cupriavidus</taxon>
    </lineage>
</organism>
<dbReference type="Proteomes" id="UP000005808">
    <property type="component" value="Unassembled WGS sequence"/>
</dbReference>
<evidence type="ECO:0000313" key="1">
    <source>
        <dbReference type="EMBL" id="EHP42687.1"/>
    </source>
</evidence>
<protein>
    <submittedName>
        <fullName evidence="1">Uncharacterized protein</fullName>
    </submittedName>
</protein>
<reference evidence="1 2" key="1">
    <citation type="journal article" date="2012" name="J. Bacteriol.">
        <title>De Novo Genome Project of Cupriavidus basilensis OR16.</title>
        <authorList>
            <person name="Cserhati M."/>
            <person name="Kriszt B."/>
            <person name="Szoboszlay S."/>
            <person name="Toth A."/>
            <person name="Szabo I."/>
            <person name="Tancsics A."/>
            <person name="Nagy I."/>
            <person name="Horvath B."/>
            <person name="Nagy I."/>
            <person name="Kukolya J."/>
        </authorList>
    </citation>
    <scope>NUCLEOTIDE SEQUENCE [LARGE SCALE GENOMIC DNA]</scope>
    <source>
        <strain evidence="1 2">OR16</strain>
    </source>
</reference>
<sequence length="47" mass="5292">MIELEKKALGAIFVHPEFMQRGIGMKLVEAPSRPEAVHRSWVSDSGR</sequence>
<dbReference type="AlphaFoldDB" id="H1S448"/>